<dbReference type="CDD" id="cd18809">
    <property type="entry name" value="SF1_C_RecD"/>
    <property type="match status" value="1"/>
</dbReference>
<dbReference type="GO" id="GO:0006310">
    <property type="term" value="P:DNA recombination"/>
    <property type="evidence" value="ECO:0007669"/>
    <property type="project" value="UniProtKB-KW"/>
</dbReference>
<dbReference type="InterPro" id="IPR027417">
    <property type="entry name" value="P-loop_NTPase"/>
</dbReference>
<dbReference type="Pfam" id="PF05970">
    <property type="entry name" value="PIF1"/>
    <property type="match status" value="1"/>
</dbReference>
<feature type="non-terminal residue" evidence="8">
    <location>
        <position position="1"/>
    </location>
</feature>
<keyword evidence="6" id="KW-0347">Helicase</keyword>
<dbReference type="InterPro" id="IPR051055">
    <property type="entry name" value="PIF1_helicase"/>
</dbReference>
<evidence type="ECO:0000256" key="2">
    <source>
        <dbReference type="ARBA" id="ARBA00022670"/>
    </source>
</evidence>
<keyword evidence="4 6" id="KW-0378">Hydrolase</keyword>
<dbReference type="GO" id="GO:0004843">
    <property type="term" value="F:cysteine-type deubiquitinase activity"/>
    <property type="evidence" value="ECO:0007669"/>
    <property type="project" value="UniProtKB-EC"/>
</dbReference>
<dbReference type="Proteomes" id="UP000663873">
    <property type="component" value="Unassembled WGS sequence"/>
</dbReference>
<comment type="caution">
    <text evidence="5">Lacks conserved residue(s) required for the propagation of feature annotation.</text>
</comment>
<dbReference type="GO" id="GO:0043139">
    <property type="term" value="F:5'-3' DNA helicase activity"/>
    <property type="evidence" value="ECO:0007669"/>
    <property type="project" value="UniProtKB-EC"/>
</dbReference>
<evidence type="ECO:0000259" key="7">
    <source>
        <dbReference type="PROSITE" id="PS50957"/>
    </source>
</evidence>
<dbReference type="Gene3D" id="3.90.70.40">
    <property type="match status" value="1"/>
</dbReference>
<evidence type="ECO:0000313" key="8">
    <source>
        <dbReference type="EMBL" id="CAF4527502.1"/>
    </source>
</evidence>
<dbReference type="PANTHER" id="PTHR47642">
    <property type="entry name" value="ATP-DEPENDENT DNA HELICASE"/>
    <property type="match status" value="1"/>
</dbReference>
<comment type="cofactor">
    <cofactor evidence="6">
        <name>Mg(2+)</name>
        <dbReference type="ChEBI" id="CHEBI:18420"/>
    </cofactor>
</comment>
<sequence>SNDLHVTMGGSWWIHPAEYLFSYISKEAHMEKDLVQKLAGCACSTIEEARKVLLKAGNAVLSHRQIGKVEAAWLILGIPLYRCSMATIHLYISLPCHEDRILKNTNVNVDSICEDDFVNTIVQRYAERPSTPKTIDDLTLFEFAVWFTIDYTKSTVENDEMDSLTCNPLWRNTYDEAPLLKVTRKLPRIILTSGKKMRQQENPKCVTFTCFHDDTAQSIYTILCLNVPFRNSVVEFLGGKQEPDINDLHQVLLKHKIEISSRILRLPESYRIQLKNLLNHLINIEKENYIINHRESYIFTNAIQKTDDLILKSSGSSNFEESFMNSEHNAINNINSNTCLASASLTDMQNKANPQQKYLLDFIQTYYDYLLQNSRRPNSVQKPRPFQIVVNGLAGSGKSYVIFIIEKMLQEYCISESATVSRPRKNFGLLKMAHTGKAALNICGSTIHSALEICPDGSSSPNKLNSFKIHTLRNRFNGLLLIIIDEISLVSHALFQKINKRLNELFLTSTQCDKYFGGIPILVFGDMAQIEPVAARQVFYQPLGELFSLWHDLFRPINFKINMRQGDDRCFFDCLCRMRMGCLDEETESLIKSRSIRHEDNPDGYKECLKELHSEKFENAIYAYGIRKLTNVRNIEKLKQHAANTKSAIYMINAVDRVAMVNTSFFKSSKASHKICKVDLKPSTDESKICVGARVLIRRNIDQDNYIINGMDTKLPKYVELILSDGRTYKLEPQESRFNDINNISMTRLQLPLALGYAITIHRTQCMTYPKLVIDLGGEFWKPGMFYTVLSRTRQLADIIILGYDRKSFKISKEGLIEIERLQRIEKEQPIKITDYLHNNIEHSYSDMHIEETNDELEYPNKRFKTINDTNVRNEYNNFDDTINTLDMIICEPQEGLFCGRHALRALVQNREKFDDTYLSSIAEELSTQEMLINNHISTNEASYSINNNGYYHIQVIQKALEQLYNIELVQINTIDEKSHSHRNLIICHINDVQALFIHHNDHYFCARRFDSMQDYFFCY</sequence>
<dbReference type="GO" id="GO:0006508">
    <property type="term" value="P:proteolysis"/>
    <property type="evidence" value="ECO:0007669"/>
    <property type="project" value="UniProtKB-KW"/>
</dbReference>
<organism evidence="8 9">
    <name type="scientific">Rotaria socialis</name>
    <dbReference type="NCBI Taxonomy" id="392032"/>
    <lineage>
        <taxon>Eukaryota</taxon>
        <taxon>Metazoa</taxon>
        <taxon>Spiralia</taxon>
        <taxon>Gnathifera</taxon>
        <taxon>Rotifera</taxon>
        <taxon>Eurotatoria</taxon>
        <taxon>Bdelloidea</taxon>
        <taxon>Philodinida</taxon>
        <taxon>Philodinidae</taxon>
        <taxon>Rotaria</taxon>
    </lineage>
</organism>
<dbReference type="GO" id="GO:0016579">
    <property type="term" value="P:protein deubiquitination"/>
    <property type="evidence" value="ECO:0007669"/>
    <property type="project" value="InterPro"/>
</dbReference>
<keyword evidence="3" id="KW-0833">Ubl conjugation pathway</keyword>
<keyword evidence="6" id="KW-0227">DNA damage</keyword>
<gene>
    <name evidence="8" type="ORF">UJA718_LOCUS27991</name>
</gene>
<dbReference type="InterPro" id="IPR010285">
    <property type="entry name" value="DNA_helicase_pif1-like_DEAD"/>
</dbReference>
<keyword evidence="2" id="KW-0645">Protease</keyword>
<dbReference type="GO" id="GO:0006281">
    <property type="term" value="P:DNA repair"/>
    <property type="evidence" value="ECO:0007669"/>
    <property type="project" value="UniProtKB-KW"/>
</dbReference>
<accession>A0A820XET4</accession>
<keyword evidence="6" id="KW-0067">ATP-binding</keyword>
<comment type="catalytic activity">
    <reaction evidence="1">
        <text>Thiol-dependent hydrolysis of ester, thioester, amide, peptide and isopeptide bonds formed by the C-terminal Gly of ubiquitin (a 76-residue protein attached to proteins as an intracellular targeting signal).</text>
        <dbReference type="EC" id="3.4.19.12"/>
    </reaction>
</comment>
<dbReference type="InterPro" id="IPR006155">
    <property type="entry name" value="Josephin"/>
</dbReference>
<evidence type="ECO:0000256" key="3">
    <source>
        <dbReference type="ARBA" id="ARBA00022786"/>
    </source>
</evidence>
<keyword evidence="6" id="KW-0233">DNA recombination</keyword>
<dbReference type="SUPFAM" id="SSF52540">
    <property type="entry name" value="P-loop containing nucleoside triphosphate hydrolases"/>
    <property type="match status" value="2"/>
</dbReference>
<keyword evidence="6" id="KW-0547">Nucleotide-binding</keyword>
<dbReference type="EC" id="5.6.2.3" evidence="6"/>
<evidence type="ECO:0000256" key="4">
    <source>
        <dbReference type="ARBA" id="ARBA00022801"/>
    </source>
</evidence>
<evidence type="ECO:0000313" key="9">
    <source>
        <dbReference type="Proteomes" id="UP000663873"/>
    </source>
</evidence>
<comment type="similarity">
    <text evidence="6">Belongs to the helicase family.</text>
</comment>
<feature type="domain" description="Josephin" evidence="7">
    <location>
        <begin position="886"/>
        <end position="1020"/>
    </location>
</feature>
<dbReference type="GO" id="GO:0000723">
    <property type="term" value="P:telomere maintenance"/>
    <property type="evidence" value="ECO:0007669"/>
    <property type="project" value="InterPro"/>
</dbReference>
<comment type="catalytic activity">
    <reaction evidence="6">
        <text>ATP + H2O = ADP + phosphate + H(+)</text>
        <dbReference type="Rhea" id="RHEA:13065"/>
        <dbReference type="ChEBI" id="CHEBI:15377"/>
        <dbReference type="ChEBI" id="CHEBI:15378"/>
        <dbReference type="ChEBI" id="CHEBI:30616"/>
        <dbReference type="ChEBI" id="CHEBI:43474"/>
        <dbReference type="ChEBI" id="CHEBI:456216"/>
        <dbReference type="EC" id="5.6.2.3"/>
    </reaction>
</comment>
<dbReference type="SMART" id="SM01246">
    <property type="entry name" value="Josephin"/>
    <property type="match status" value="1"/>
</dbReference>
<dbReference type="EMBL" id="CAJOBP010008082">
    <property type="protein sequence ID" value="CAF4527502.1"/>
    <property type="molecule type" value="Genomic_DNA"/>
</dbReference>
<protein>
    <recommendedName>
        <fullName evidence="6">ATP-dependent DNA helicase</fullName>
        <ecNumber evidence="6">5.6.2.3</ecNumber>
    </recommendedName>
</protein>
<keyword evidence="9" id="KW-1185">Reference proteome</keyword>
<dbReference type="AlphaFoldDB" id="A0A820XET4"/>
<dbReference type="Pfam" id="PF02099">
    <property type="entry name" value="Josephin"/>
    <property type="match status" value="1"/>
</dbReference>
<reference evidence="8" key="1">
    <citation type="submission" date="2021-02" db="EMBL/GenBank/DDBJ databases">
        <authorList>
            <person name="Nowell W R."/>
        </authorList>
    </citation>
    <scope>NUCLEOTIDE SEQUENCE</scope>
</reference>
<keyword evidence="6" id="KW-0234">DNA repair</keyword>
<dbReference type="Gene3D" id="3.40.50.300">
    <property type="entry name" value="P-loop containing nucleotide triphosphate hydrolases"/>
    <property type="match status" value="1"/>
</dbReference>
<name>A0A820XET4_9BILA</name>
<dbReference type="PANTHER" id="PTHR47642:SF6">
    <property type="entry name" value="ATP-DEPENDENT DNA HELICASE"/>
    <property type="match status" value="1"/>
</dbReference>
<comment type="caution">
    <text evidence="8">The sequence shown here is derived from an EMBL/GenBank/DDBJ whole genome shotgun (WGS) entry which is preliminary data.</text>
</comment>
<evidence type="ECO:0000256" key="6">
    <source>
        <dbReference type="RuleBase" id="RU363044"/>
    </source>
</evidence>
<dbReference type="PROSITE" id="PS50957">
    <property type="entry name" value="JOSEPHIN"/>
    <property type="match status" value="1"/>
</dbReference>
<proteinExistence type="inferred from homology"/>
<dbReference type="GO" id="GO:0005524">
    <property type="term" value="F:ATP binding"/>
    <property type="evidence" value="ECO:0007669"/>
    <property type="project" value="UniProtKB-KW"/>
</dbReference>
<evidence type="ECO:0000256" key="1">
    <source>
        <dbReference type="ARBA" id="ARBA00000707"/>
    </source>
</evidence>
<evidence type="ECO:0000256" key="5">
    <source>
        <dbReference type="PROSITE-ProRule" id="PRU00331"/>
    </source>
</evidence>